<dbReference type="EMBL" id="AP018112">
    <property type="protein sequence ID" value="BAX62044.1"/>
    <property type="molecule type" value="Genomic_DNA"/>
</dbReference>
<gene>
    <name evidence="1" type="ORF">BSFP_049110</name>
</gene>
<evidence type="ECO:0000313" key="1">
    <source>
        <dbReference type="EMBL" id="BAX62044.1"/>
    </source>
</evidence>
<evidence type="ECO:0000313" key="2">
    <source>
        <dbReference type="Proteomes" id="UP000218432"/>
    </source>
</evidence>
<accession>A0A1Y1BQD7</accession>
<proteinExistence type="predicted"/>
<sequence length="46" mass="5299">MYDATHMRTDFPCADVPRLTARRIKAGTSWLPRPRVSFEFDDNEAG</sequence>
<dbReference type="AlphaFoldDB" id="A0A1Y1BQD7"/>
<protein>
    <submittedName>
        <fullName evidence="1">Uncharacterized protein</fullName>
    </submittedName>
</protein>
<reference evidence="1 2" key="1">
    <citation type="journal article" date="2017" name="Genome Announc.">
        <title>Complete Genome Sequence of Burkholderia stabilis FERMP-21014.</title>
        <authorList>
            <person name="Konishi K."/>
            <person name="Kumagai T."/>
            <person name="Sakasegawa S."/>
            <person name="Tamura T."/>
        </authorList>
    </citation>
    <scope>NUCLEOTIDE SEQUENCE [LARGE SCALE GENOMIC DNA]</scope>
    <source>
        <strain evidence="1 2">FERMP-21014</strain>
    </source>
</reference>
<organism evidence="1 2">
    <name type="scientific">Burkholderia stabilis</name>
    <dbReference type="NCBI Taxonomy" id="95485"/>
    <lineage>
        <taxon>Bacteria</taxon>
        <taxon>Pseudomonadati</taxon>
        <taxon>Pseudomonadota</taxon>
        <taxon>Betaproteobacteria</taxon>
        <taxon>Burkholderiales</taxon>
        <taxon>Burkholderiaceae</taxon>
        <taxon>Burkholderia</taxon>
        <taxon>Burkholderia cepacia complex</taxon>
    </lineage>
</organism>
<name>A0A1Y1BQD7_9BURK</name>
<dbReference type="Proteomes" id="UP000218432">
    <property type="component" value="Chromosome 2"/>
</dbReference>